<dbReference type="InterPro" id="IPR012171">
    <property type="entry name" value="Fatty_acid_desaturase"/>
</dbReference>
<feature type="transmembrane region" description="Helical" evidence="2">
    <location>
        <begin position="155"/>
        <end position="176"/>
    </location>
</feature>
<evidence type="ECO:0000256" key="1">
    <source>
        <dbReference type="SAM" id="MobiDB-lite"/>
    </source>
</evidence>
<dbReference type="PANTHER" id="PTHR19353:SF19">
    <property type="entry name" value="DELTA(5) FATTY ACID DESATURASE C-RELATED"/>
    <property type="match status" value="1"/>
</dbReference>
<dbReference type="GO" id="GO:0016020">
    <property type="term" value="C:membrane"/>
    <property type="evidence" value="ECO:0007669"/>
    <property type="project" value="TreeGrafter"/>
</dbReference>
<gene>
    <name evidence="3" type="ORF">JKP88DRAFT_170521</name>
</gene>
<organism evidence="3 4">
    <name type="scientific">Tribonema minus</name>
    <dbReference type="NCBI Taxonomy" id="303371"/>
    <lineage>
        <taxon>Eukaryota</taxon>
        <taxon>Sar</taxon>
        <taxon>Stramenopiles</taxon>
        <taxon>Ochrophyta</taxon>
        <taxon>PX clade</taxon>
        <taxon>Xanthophyceae</taxon>
        <taxon>Tribonematales</taxon>
        <taxon>Tribonemataceae</taxon>
        <taxon>Tribonema</taxon>
    </lineage>
</organism>
<keyword evidence="4" id="KW-1185">Reference proteome</keyword>
<keyword evidence="2" id="KW-0472">Membrane</keyword>
<dbReference type="GO" id="GO:0016717">
    <property type="term" value="F:oxidoreductase activity, acting on paired donors, with oxidation of a pair of donors resulting in the reduction of molecular oxygen to two molecules of water"/>
    <property type="evidence" value="ECO:0007669"/>
    <property type="project" value="TreeGrafter"/>
</dbReference>
<reference evidence="3" key="1">
    <citation type="submission" date="2021-02" db="EMBL/GenBank/DDBJ databases">
        <title>First Annotated Genome of the Yellow-green Alga Tribonema minus.</title>
        <authorList>
            <person name="Mahan K.M."/>
        </authorList>
    </citation>
    <scope>NUCLEOTIDE SEQUENCE</scope>
    <source>
        <strain evidence="3">UTEX B ZZ1240</strain>
    </source>
</reference>
<evidence type="ECO:0000313" key="4">
    <source>
        <dbReference type="Proteomes" id="UP000664859"/>
    </source>
</evidence>
<proteinExistence type="predicted"/>
<sequence>MARGLEDVTALFESYHALSNLTAIRHGLKAHLYTGKVTDDLQAKEAAMMRGVDRNPLAYTYEPGGFYDVLKARVKAHFLGCHTRTPPASPLPWEEAPKAAAPPLTPGESVTITRYVKATPAWYAKMAALLAVYIPLYLAMLGVDVLGRGAGLGVGARLAAAFAAGALLQCISFCALHDASHYALWRRAGAAQEALSRCCNAWTLWNHAMWMLHHVYGHHSFTGDPTRDPDLIHARPFIRKSLLSPLHEYFRWFVDWQHVVAPGFMCVIPGQSLGQTISYARGAAQGHVWRVPARDVRGGIRWYEWCVYALSVGSHLWGMNIFVSYAYLMGINTLYHLTIAPDHDTYESAVLNARHPKPSAPQDWGEAQVRNGHGRSRAKSGIQIHASM</sequence>
<accession>A0A835YLX3</accession>
<dbReference type="EMBL" id="JAFCMP010000529">
    <property type="protein sequence ID" value="KAG5177126.1"/>
    <property type="molecule type" value="Genomic_DNA"/>
</dbReference>
<dbReference type="OrthoDB" id="196687at2759"/>
<feature type="transmembrane region" description="Helical" evidence="2">
    <location>
        <begin position="122"/>
        <end position="143"/>
    </location>
</feature>
<evidence type="ECO:0000256" key="2">
    <source>
        <dbReference type="SAM" id="Phobius"/>
    </source>
</evidence>
<dbReference type="AlphaFoldDB" id="A0A835YLX3"/>
<dbReference type="PANTHER" id="PTHR19353">
    <property type="entry name" value="FATTY ACID DESATURASE 2"/>
    <property type="match status" value="1"/>
</dbReference>
<keyword evidence="2" id="KW-1133">Transmembrane helix</keyword>
<feature type="region of interest" description="Disordered" evidence="1">
    <location>
        <begin position="356"/>
        <end position="388"/>
    </location>
</feature>
<protein>
    <submittedName>
        <fullName evidence="3">Uncharacterized protein</fullName>
    </submittedName>
</protein>
<dbReference type="GO" id="GO:0008610">
    <property type="term" value="P:lipid biosynthetic process"/>
    <property type="evidence" value="ECO:0007669"/>
    <property type="project" value="UniProtKB-ARBA"/>
</dbReference>
<comment type="caution">
    <text evidence="3">The sequence shown here is derived from an EMBL/GenBank/DDBJ whole genome shotgun (WGS) entry which is preliminary data.</text>
</comment>
<keyword evidence="2" id="KW-0812">Transmembrane</keyword>
<dbReference type="Proteomes" id="UP000664859">
    <property type="component" value="Unassembled WGS sequence"/>
</dbReference>
<name>A0A835YLX3_9STRA</name>
<evidence type="ECO:0000313" key="3">
    <source>
        <dbReference type="EMBL" id="KAG5177126.1"/>
    </source>
</evidence>